<proteinExistence type="predicted"/>
<feature type="transmembrane region" description="Helical" evidence="1">
    <location>
        <begin position="119"/>
        <end position="141"/>
    </location>
</feature>
<protein>
    <recommendedName>
        <fullName evidence="4">RDD family protein</fullName>
    </recommendedName>
</protein>
<keyword evidence="1" id="KW-1133">Transmembrane helix</keyword>
<gene>
    <name evidence="2" type="ORF">O970_08575</name>
</gene>
<evidence type="ECO:0000256" key="1">
    <source>
        <dbReference type="SAM" id="Phobius"/>
    </source>
</evidence>
<sequence length="229" mass="25805">MAMVTAVFKGMKNVFYSVGKTLSGILGGIASCLLIPNEYDRFIEKSSDQNHSTILKSLLGVKIVALFLTGTITPLIGLSYHVVWCRQFLTTRATFWMIRMLGKKVGVQKMASMAALRLALWRIVGLLGVIIMGLDIAVTLLSDDNLETWLKRCALRTNKYLMPHNKIRIYQTSQQQTEAFEKEVLNGMFDINANPPKVNNKASRDNDIDIDEALALIEQDMDEREFLDD</sequence>
<dbReference type="AlphaFoldDB" id="A0AB94IAR1"/>
<name>A0AB94IAR1_9GAMM</name>
<evidence type="ECO:0000313" key="2">
    <source>
        <dbReference type="EMBL" id="TEA26492.1"/>
    </source>
</evidence>
<keyword evidence="1" id="KW-0812">Transmembrane</keyword>
<evidence type="ECO:0008006" key="4">
    <source>
        <dbReference type="Google" id="ProtNLM"/>
    </source>
</evidence>
<reference evidence="2 3" key="1">
    <citation type="journal article" date="2014" name="Appl. Environ. Microbiol.">
        <title>Genomic features of a bumble bee symbiont reflect its host environment.</title>
        <authorList>
            <person name="Martinson V.G."/>
            <person name="Magoc T."/>
            <person name="Koch H."/>
            <person name="Salzberg S.L."/>
            <person name="Moran N.A."/>
        </authorList>
    </citation>
    <scope>NUCLEOTIDE SEQUENCE [LARGE SCALE GENOMIC DNA]</scope>
    <source>
        <strain evidence="2 3">Bimp</strain>
    </source>
</reference>
<accession>A0AB94IAR1</accession>
<evidence type="ECO:0000313" key="3">
    <source>
        <dbReference type="Proteomes" id="UP000506160"/>
    </source>
</evidence>
<dbReference type="EMBL" id="AWGA01000076">
    <property type="protein sequence ID" value="TEA26492.1"/>
    <property type="molecule type" value="Genomic_DNA"/>
</dbReference>
<keyword evidence="1" id="KW-0472">Membrane</keyword>
<dbReference type="Proteomes" id="UP000506160">
    <property type="component" value="Unassembled WGS sequence"/>
</dbReference>
<feature type="transmembrane region" description="Helical" evidence="1">
    <location>
        <begin position="14"/>
        <end position="34"/>
    </location>
</feature>
<keyword evidence="3" id="KW-1185">Reference proteome</keyword>
<dbReference type="RefSeq" id="WP_130575740.1">
    <property type="nucleotide sequence ID" value="NZ_AWGA01000076.1"/>
</dbReference>
<organism evidence="2 3">
    <name type="scientific">Candidatus Schmidhempelia bombi str. Bimp</name>
    <dbReference type="NCBI Taxonomy" id="1387197"/>
    <lineage>
        <taxon>Bacteria</taxon>
        <taxon>Pseudomonadati</taxon>
        <taxon>Pseudomonadota</taxon>
        <taxon>Gammaproteobacteria</taxon>
        <taxon>Orbales</taxon>
        <taxon>Orbaceae</taxon>
        <taxon>Candidatus Schmidhempelia</taxon>
    </lineage>
</organism>
<comment type="caution">
    <text evidence="2">The sequence shown here is derived from an EMBL/GenBank/DDBJ whole genome shotgun (WGS) entry which is preliminary data.</text>
</comment>